<evidence type="ECO:0000256" key="2">
    <source>
        <dbReference type="SAM" id="MobiDB-lite"/>
    </source>
</evidence>
<reference evidence="3 4" key="1">
    <citation type="journal article" date="2016" name="Mol. Biol. Evol.">
        <title>Comparative Genomics of Early-Diverging Mushroom-Forming Fungi Provides Insights into the Origins of Lignocellulose Decay Capabilities.</title>
        <authorList>
            <person name="Nagy L.G."/>
            <person name="Riley R."/>
            <person name="Tritt A."/>
            <person name="Adam C."/>
            <person name="Daum C."/>
            <person name="Floudas D."/>
            <person name="Sun H."/>
            <person name="Yadav J.S."/>
            <person name="Pangilinan J."/>
            <person name="Larsson K.H."/>
            <person name="Matsuura K."/>
            <person name="Barry K."/>
            <person name="Labutti K."/>
            <person name="Kuo R."/>
            <person name="Ohm R.A."/>
            <person name="Bhattacharya S.S."/>
            <person name="Shirouzu T."/>
            <person name="Yoshinaga Y."/>
            <person name="Martin F.M."/>
            <person name="Grigoriev I.V."/>
            <person name="Hibbett D.S."/>
        </authorList>
    </citation>
    <scope>NUCLEOTIDE SEQUENCE [LARGE SCALE GENOMIC DNA]</scope>
    <source>
        <strain evidence="3 4">TUFC12733</strain>
    </source>
</reference>
<accession>A0A167MGN2</accession>
<feature type="region of interest" description="Disordered" evidence="2">
    <location>
        <begin position="1"/>
        <end position="28"/>
    </location>
</feature>
<dbReference type="AlphaFoldDB" id="A0A167MGN2"/>
<evidence type="ECO:0000256" key="1">
    <source>
        <dbReference type="SAM" id="Coils"/>
    </source>
</evidence>
<gene>
    <name evidence="3" type="ORF">CALVIDRAFT_527373</name>
</gene>
<keyword evidence="4" id="KW-1185">Reference proteome</keyword>
<name>A0A167MGN2_CALVF</name>
<proteinExistence type="predicted"/>
<keyword evidence="1" id="KW-0175">Coiled coil</keyword>
<dbReference type="Proteomes" id="UP000076738">
    <property type="component" value="Unassembled WGS sequence"/>
</dbReference>
<sequence length="218" mass="24552">MSHNPRRGSGPPQLPPGQPQPVSHTSSVNPRKVALLLALSVPVRPSLSKVLPFATRPTTPDSDESDETIAAPFSIAELRANPDFIPPQAFVLDPMPLHDHRGGFNDLYYNNPIALRGRWDEMDASLTAFMIQIEELEEENQDLRREMRNLSIADQNAAVEIDQLQQQVAATLRSMRDREARNRDLAVELEGVQDHAEALQARVRTLERDLQQARSRQR</sequence>
<evidence type="ECO:0000313" key="3">
    <source>
        <dbReference type="EMBL" id="KZO96692.1"/>
    </source>
</evidence>
<dbReference type="EMBL" id="KV417283">
    <property type="protein sequence ID" value="KZO96692.1"/>
    <property type="molecule type" value="Genomic_DNA"/>
</dbReference>
<evidence type="ECO:0000313" key="4">
    <source>
        <dbReference type="Proteomes" id="UP000076738"/>
    </source>
</evidence>
<organism evidence="3 4">
    <name type="scientific">Calocera viscosa (strain TUFC12733)</name>
    <dbReference type="NCBI Taxonomy" id="1330018"/>
    <lineage>
        <taxon>Eukaryota</taxon>
        <taxon>Fungi</taxon>
        <taxon>Dikarya</taxon>
        <taxon>Basidiomycota</taxon>
        <taxon>Agaricomycotina</taxon>
        <taxon>Dacrymycetes</taxon>
        <taxon>Dacrymycetales</taxon>
        <taxon>Dacrymycetaceae</taxon>
        <taxon>Calocera</taxon>
    </lineage>
</organism>
<feature type="coiled-coil region" evidence="1">
    <location>
        <begin position="126"/>
        <end position="216"/>
    </location>
</feature>
<protein>
    <submittedName>
        <fullName evidence="3">Uncharacterized protein</fullName>
    </submittedName>
</protein>